<comment type="similarity">
    <text evidence="1">Belongs to the LysR transcriptional regulatory family.</text>
</comment>
<dbReference type="RefSeq" id="WP_129243646.1">
    <property type="nucleotide sequence ID" value="NZ_UFQC01000028.1"/>
</dbReference>
<keyword evidence="2" id="KW-0805">Transcription regulation</keyword>
<name>A0A446CTV2_9BURK</name>
<dbReference type="OrthoDB" id="9178873at2"/>
<dbReference type="PANTHER" id="PTHR30346:SF0">
    <property type="entry name" value="HCA OPERON TRANSCRIPTIONAL ACTIVATOR HCAR"/>
    <property type="match status" value="1"/>
</dbReference>
<evidence type="ECO:0000313" key="7">
    <source>
        <dbReference type="Proteomes" id="UP000289465"/>
    </source>
</evidence>
<reference evidence="6 7" key="1">
    <citation type="submission" date="2018-07" db="EMBL/GenBank/DDBJ databases">
        <authorList>
            <person name="Peeters C."/>
        </authorList>
    </citation>
    <scope>NUCLEOTIDE SEQUENCE [LARGE SCALE GENOMIC DNA]</scope>
    <source>
        <strain evidence="6 7">LMG 30378</strain>
    </source>
</reference>
<evidence type="ECO:0000256" key="1">
    <source>
        <dbReference type="ARBA" id="ARBA00009437"/>
    </source>
</evidence>
<dbReference type="PANTHER" id="PTHR30346">
    <property type="entry name" value="TRANSCRIPTIONAL DUAL REGULATOR HCAR-RELATED"/>
    <property type="match status" value="1"/>
</dbReference>
<evidence type="ECO:0000256" key="3">
    <source>
        <dbReference type="ARBA" id="ARBA00023125"/>
    </source>
</evidence>
<dbReference type="InterPro" id="IPR005119">
    <property type="entry name" value="LysR_subst-bd"/>
</dbReference>
<dbReference type="AlphaFoldDB" id="A0A446CTV2"/>
<dbReference type="GO" id="GO:0032993">
    <property type="term" value="C:protein-DNA complex"/>
    <property type="evidence" value="ECO:0007669"/>
    <property type="project" value="TreeGrafter"/>
</dbReference>
<dbReference type="GO" id="GO:0003700">
    <property type="term" value="F:DNA-binding transcription factor activity"/>
    <property type="evidence" value="ECO:0007669"/>
    <property type="project" value="TreeGrafter"/>
</dbReference>
<evidence type="ECO:0000256" key="2">
    <source>
        <dbReference type="ARBA" id="ARBA00023015"/>
    </source>
</evidence>
<dbReference type="GO" id="GO:0003677">
    <property type="term" value="F:DNA binding"/>
    <property type="evidence" value="ECO:0007669"/>
    <property type="project" value="UniProtKB-KW"/>
</dbReference>
<keyword evidence="3" id="KW-0238">DNA-binding</keyword>
<dbReference type="Gene3D" id="3.40.190.10">
    <property type="entry name" value="Periplasmic binding protein-like II"/>
    <property type="match status" value="2"/>
</dbReference>
<evidence type="ECO:0000313" key="6">
    <source>
        <dbReference type="EMBL" id="SSW71261.1"/>
    </source>
</evidence>
<gene>
    <name evidence="6" type="ORF">AVE30378_04488</name>
</gene>
<dbReference type="Proteomes" id="UP000289465">
    <property type="component" value="Unassembled WGS sequence"/>
</dbReference>
<accession>A0A446CTV2</accession>
<protein>
    <recommendedName>
        <fullName evidence="5">LysR substrate-binding domain-containing protein</fullName>
    </recommendedName>
</protein>
<dbReference type="EMBL" id="UFQC01000028">
    <property type="protein sequence ID" value="SSW71261.1"/>
    <property type="molecule type" value="Genomic_DNA"/>
</dbReference>
<evidence type="ECO:0000259" key="5">
    <source>
        <dbReference type="Pfam" id="PF03466"/>
    </source>
</evidence>
<dbReference type="SUPFAM" id="SSF53850">
    <property type="entry name" value="Periplasmic binding protein-like II"/>
    <property type="match status" value="1"/>
</dbReference>
<proteinExistence type="inferred from homology"/>
<feature type="domain" description="LysR substrate-binding" evidence="5">
    <location>
        <begin position="10"/>
        <end position="200"/>
    </location>
</feature>
<keyword evidence="4" id="KW-0804">Transcription</keyword>
<dbReference type="CDD" id="cd08414">
    <property type="entry name" value="PBP2_LTTR_aromatics_like"/>
    <property type="match status" value="1"/>
</dbReference>
<sequence length="213" mass="23673">MHDATSQLSHFRLAIAPGVPSSHLSALLALQRAEEPDVAIAFFEVTVDDLHTGLYEGRYDAGLSLREVSDPSLKSQPLWAEDMAVATPLRSPLLSKERLTIDDLQYRPLFRWQAEICPLLDRRLSALMRAGEQSARHVTSFEMMALWVAAGYGIGLSARSRIEHAHGWGIAMWPICDGPYKIVTHLQQPHGQVNPVTERFERRALQIAKAGAA</sequence>
<organism evidence="6 7">
    <name type="scientific">Achromobacter veterisilvae</name>
    <dbReference type="NCBI Taxonomy" id="2069367"/>
    <lineage>
        <taxon>Bacteria</taxon>
        <taxon>Pseudomonadati</taxon>
        <taxon>Pseudomonadota</taxon>
        <taxon>Betaproteobacteria</taxon>
        <taxon>Burkholderiales</taxon>
        <taxon>Alcaligenaceae</taxon>
        <taxon>Achromobacter</taxon>
    </lineage>
</organism>
<dbReference type="Pfam" id="PF03466">
    <property type="entry name" value="LysR_substrate"/>
    <property type="match status" value="1"/>
</dbReference>
<evidence type="ECO:0000256" key="4">
    <source>
        <dbReference type="ARBA" id="ARBA00023163"/>
    </source>
</evidence>